<dbReference type="AlphaFoldDB" id="A0A2W5NDF3"/>
<feature type="region of interest" description="Disordered" evidence="5">
    <location>
        <begin position="1"/>
        <end position="58"/>
    </location>
</feature>
<reference evidence="7 8" key="1">
    <citation type="submission" date="2017-08" db="EMBL/GenBank/DDBJ databases">
        <title>Infants hospitalized years apart are colonized by the same room-sourced microbial strains.</title>
        <authorList>
            <person name="Brooks B."/>
            <person name="Olm M.R."/>
            <person name="Firek B.A."/>
            <person name="Baker R."/>
            <person name="Thomas B.C."/>
            <person name="Morowitz M.J."/>
            <person name="Banfield J.F."/>
        </authorList>
    </citation>
    <scope>NUCLEOTIDE SEQUENCE [LARGE SCALE GENOMIC DNA]</scope>
    <source>
        <strain evidence="7">S2_005_002_R2_34</strain>
    </source>
</reference>
<dbReference type="SUPFAM" id="SSF56176">
    <property type="entry name" value="FAD-binding/transporter-associated domain-like"/>
    <property type="match status" value="1"/>
</dbReference>
<dbReference type="InterPro" id="IPR046342">
    <property type="entry name" value="CBS_dom_sf"/>
</dbReference>
<evidence type="ECO:0000256" key="1">
    <source>
        <dbReference type="ARBA" id="ARBA00006446"/>
    </source>
</evidence>
<evidence type="ECO:0000256" key="2">
    <source>
        <dbReference type="ARBA" id="ARBA00022737"/>
    </source>
</evidence>
<proteinExistence type="inferred from homology"/>
<dbReference type="FunFam" id="3.10.580.10:FF:000002">
    <property type="entry name" value="Magnesium/cobalt efflux protein CorC"/>
    <property type="match status" value="1"/>
</dbReference>
<keyword evidence="2" id="KW-0677">Repeat</keyword>
<dbReference type="Pfam" id="PF00571">
    <property type="entry name" value="CBS"/>
    <property type="match status" value="2"/>
</dbReference>
<organism evidence="7 8">
    <name type="scientific">Rhodovulum sulfidophilum</name>
    <name type="common">Rhodobacter sulfidophilus</name>
    <dbReference type="NCBI Taxonomy" id="35806"/>
    <lineage>
        <taxon>Bacteria</taxon>
        <taxon>Pseudomonadati</taxon>
        <taxon>Pseudomonadota</taxon>
        <taxon>Alphaproteobacteria</taxon>
        <taxon>Rhodobacterales</taxon>
        <taxon>Paracoccaceae</taxon>
        <taxon>Rhodovulum</taxon>
    </lineage>
</organism>
<dbReference type="PANTHER" id="PTHR22777:SF27">
    <property type="entry name" value="MAGNESIUM AND COBALT EFFLUX PROTEIN CORC"/>
    <property type="match status" value="1"/>
</dbReference>
<dbReference type="Gene3D" id="3.10.580.10">
    <property type="entry name" value="CBS-domain"/>
    <property type="match status" value="1"/>
</dbReference>
<dbReference type="InterPro" id="IPR005170">
    <property type="entry name" value="Transptr-assoc_dom"/>
</dbReference>
<dbReference type="SMART" id="SM00116">
    <property type="entry name" value="CBS"/>
    <property type="match status" value="2"/>
</dbReference>
<gene>
    <name evidence="7" type="ORF">DI556_05290</name>
</gene>
<dbReference type="Gene3D" id="3.30.465.10">
    <property type="match status" value="1"/>
</dbReference>
<evidence type="ECO:0000256" key="5">
    <source>
        <dbReference type="SAM" id="MobiDB-lite"/>
    </source>
</evidence>
<evidence type="ECO:0000256" key="3">
    <source>
        <dbReference type="ARBA" id="ARBA00023122"/>
    </source>
</evidence>
<name>A0A2W5NDF3_RHOSU</name>
<dbReference type="InterPro" id="IPR000644">
    <property type="entry name" value="CBS_dom"/>
</dbReference>
<comment type="similarity">
    <text evidence="1">Belongs to the UPF0053 family. Hemolysin C subfamily.</text>
</comment>
<evidence type="ECO:0000313" key="8">
    <source>
        <dbReference type="Proteomes" id="UP000249185"/>
    </source>
</evidence>
<sequence length="303" mass="32656">MGEAQDGHPATGQHASEDGESDSPARSSFFSRLFRRESLDEERSGDAEDEADPGGTSDEILENLRDLASTRVDDVSVPRADIIAIADDCSLAGVVATFRESTLSRLPVYTETLDQPRGMIHLKDLALTYGFGAPAEGFEIGPLLRPLLYVPPSMGIGALLAKMRAAHIHMALVIDEYGGVDGLVTIEDLVEQIVGDISDEHDEAERQLWAREPDGSIVAQARVELEDFEDETGIELVPPDRADEVDTLGGLVVRLAGRVPALGEIIAHPAGHEFEILDGDPRRITQLRLRPKPEVIAGAAAAE</sequence>
<dbReference type="CDD" id="cd04590">
    <property type="entry name" value="CBS_pair_CorC_HlyC_assoc"/>
    <property type="match status" value="1"/>
</dbReference>
<dbReference type="PANTHER" id="PTHR22777">
    <property type="entry name" value="HEMOLYSIN-RELATED"/>
    <property type="match status" value="1"/>
</dbReference>
<dbReference type="GO" id="GO:0050660">
    <property type="term" value="F:flavin adenine dinucleotide binding"/>
    <property type="evidence" value="ECO:0007669"/>
    <property type="project" value="InterPro"/>
</dbReference>
<dbReference type="InterPro" id="IPR044751">
    <property type="entry name" value="Ion_transp-like_CBS"/>
</dbReference>
<dbReference type="SMART" id="SM01091">
    <property type="entry name" value="CorC_HlyC"/>
    <property type="match status" value="1"/>
</dbReference>
<dbReference type="EMBL" id="QFPW01000002">
    <property type="protein sequence ID" value="PZQ51571.1"/>
    <property type="molecule type" value="Genomic_DNA"/>
</dbReference>
<dbReference type="Proteomes" id="UP000249185">
    <property type="component" value="Unassembled WGS sequence"/>
</dbReference>
<evidence type="ECO:0000256" key="4">
    <source>
        <dbReference type="PROSITE-ProRule" id="PRU00703"/>
    </source>
</evidence>
<dbReference type="PROSITE" id="PS51371">
    <property type="entry name" value="CBS"/>
    <property type="match status" value="2"/>
</dbReference>
<dbReference type="SUPFAM" id="SSF54631">
    <property type="entry name" value="CBS-domain pair"/>
    <property type="match status" value="1"/>
</dbReference>
<accession>A0A2W5NDF3</accession>
<evidence type="ECO:0000259" key="6">
    <source>
        <dbReference type="PROSITE" id="PS51371"/>
    </source>
</evidence>
<feature type="domain" description="CBS" evidence="6">
    <location>
        <begin position="77"/>
        <end position="136"/>
    </location>
</feature>
<dbReference type="InterPro" id="IPR016169">
    <property type="entry name" value="FAD-bd_PCMH_sub2"/>
</dbReference>
<protein>
    <submittedName>
        <fullName evidence="7">Magnesium/cobalt efflux protein</fullName>
    </submittedName>
</protein>
<feature type="compositionally biased region" description="Basic and acidic residues" evidence="5">
    <location>
        <begin position="34"/>
        <end position="46"/>
    </location>
</feature>
<keyword evidence="3 4" id="KW-0129">CBS domain</keyword>
<dbReference type="Pfam" id="PF03471">
    <property type="entry name" value="CorC_HlyC"/>
    <property type="match status" value="1"/>
</dbReference>
<comment type="caution">
    <text evidence="7">The sequence shown here is derived from an EMBL/GenBank/DDBJ whole genome shotgun (WGS) entry which is preliminary data.</text>
</comment>
<feature type="domain" description="CBS" evidence="6">
    <location>
        <begin position="143"/>
        <end position="203"/>
    </location>
</feature>
<dbReference type="InterPro" id="IPR036318">
    <property type="entry name" value="FAD-bd_PCMH-like_sf"/>
</dbReference>
<evidence type="ECO:0000313" key="7">
    <source>
        <dbReference type="EMBL" id="PZQ51571.1"/>
    </source>
</evidence>
<dbReference type="GO" id="GO:0005886">
    <property type="term" value="C:plasma membrane"/>
    <property type="evidence" value="ECO:0007669"/>
    <property type="project" value="TreeGrafter"/>
</dbReference>